<evidence type="ECO:0000313" key="5">
    <source>
        <dbReference type="Proteomes" id="UP001190700"/>
    </source>
</evidence>
<feature type="region of interest" description="Disordered" evidence="2">
    <location>
        <begin position="358"/>
        <end position="379"/>
    </location>
</feature>
<dbReference type="InterPro" id="IPR002048">
    <property type="entry name" value="EF_hand_dom"/>
</dbReference>
<dbReference type="SMART" id="SM00054">
    <property type="entry name" value="EFh"/>
    <property type="match status" value="2"/>
</dbReference>
<dbReference type="SUPFAM" id="SSF47473">
    <property type="entry name" value="EF-hand"/>
    <property type="match status" value="1"/>
</dbReference>
<protein>
    <recommendedName>
        <fullName evidence="3">EF-hand domain-containing protein</fullName>
    </recommendedName>
</protein>
<reference evidence="4 5" key="1">
    <citation type="journal article" date="2015" name="Genome Biol. Evol.">
        <title>Comparative Genomics of a Bacterivorous Green Alga Reveals Evolutionary Causalities and Consequences of Phago-Mixotrophic Mode of Nutrition.</title>
        <authorList>
            <person name="Burns J.A."/>
            <person name="Paasch A."/>
            <person name="Narechania A."/>
            <person name="Kim E."/>
        </authorList>
    </citation>
    <scope>NUCLEOTIDE SEQUENCE [LARGE SCALE GENOMIC DNA]</scope>
    <source>
        <strain evidence="4 5">PLY_AMNH</strain>
    </source>
</reference>
<feature type="domain" description="EF-hand" evidence="3">
    <location>
        <begin position="37"/>
        <end position="72"/>
    </location>
</feature>
<dbReference type="PROSITE" id="PS50222">
    <property type="entry name" value="EF_HAND_2"/>
    <property type="match status" value="2"/>
</dbReference>
<dbReference type="GO" id="GO:0005509">
    <property type="term" value="F:calcium ion binding"/>
    <property type="evidence" value="ECO:0007669"/>
    <property type="project" value="InterPro"/>
</dbReference>
<proteinExistence type="predicted"/>
<accession>A0AAE0EU10</accession>
<dbReference type="PROSITE" id="PS00018">
    <property type="entry name" value="EF_HAND_1"/>
    <property type="match status" value="2"/>
</dbReference>
<dbReference type="InterPro" id="IPR018247">
    <property type="entry name" value="EF_Hand_1_Ca_BS"/>
</dbReference>
<dbReference type="InterPro" id="IPR011992">
    <property type="entry name" value="EF-hand-dom_pair"/>
</dbReference>
<name>A0AAE0EU10_9CHLO</name>
<dbReference type="Proteomes" id="UP001190700">
    <property type="component" value="Unassembled WGS sequence"/>
</dbReference>
<evidence type="ECO:0000256" key="1">
    <source>
        <dbReference type="ARBA" id="ARBA00022837"/>
    </source>
</evidence>
<feature type="region of interest" description="Disordered" evidence="2">
    <location>
        <begin position="270"/>
        <end position="331"/>
    </location>
</feature>
<evidence type="ECO:0000256" key="2">
    <source>
        <dbReference type="SAM" id="MobiDB-lite"/>
    </source>
</evidence>
<dbReference type="Gene3D" id="1.10.238.10">
    <property type="entry name" value="EF-hand"/>
    <property type="match status" value="1"/>
</dbReference>
<gene>
    <name evidence="4" type="ORF">CYMTET_49321</name>
</gene>
<sequence>MIERGEKKYVHVGSLGSGTATWFQKHGKTVKPKLSSKQAVDMAHCFSIFDADDSGEIDQYEIYQALRMIGVHITASECAAIVKVYDVNGSGALSFDEFVEMTTDRMALQNGQQNQGSESETKSLTAMSGISPFAQSLRRRALLTKIIEGDHEARDKLYLAALAHNQEIEPPRMLRAAAARPRRTTSFGMPINEDVERRGGATHRGRLETTTPDNVMERGVMAAAQAVDKAPQARGAVGIDPLSKVRYARQMGLHSSQVVDEYKRFREECRTNKSYPQNRRENPRAQRPALPPVMVDSYVSDDDGRPSLSPPRPQRPSIQRNSAVAPKPLRPEDLLRALTPNLLGGQNGPRKAVLPPLQILESSKPSPPVDPRLSGTRKTRRAVRRLTAMNMLNPAVRKQRGVSRHADDAKLPSCVQGTAVVCSEREVRGSELA</sequence>
<dbReference type="CDD" id="cd00051">
    <property type="entry name" value="EFh"/>
    <property type="match status" value="1"/>
</dbReference>
<evidence type="ECO:0000313" key="4">
    <source>
        <dbReference type="EMBL" id="KAK3240878.1"/>
    </source>
</evidence>
<evidence type="ECO:0000259" key="3">
    <source>
        <dbReference type="PROSITE" id="PS50222"/>
    </source>
</evidence>
<organism evidence="4 5">
    <name type="scientific">Cymbomonas tetramitiformis</name>
    <dbReference type="NCBI Taxonomy" id="36881"/>
    <lineage>
        <taxon>Eukaryota</taxon>
        <taxon>Viridiplantae</taxon>
        <taxon>Chlorophyta</taxon>
        <taxon>Pyramimonadophyceae</taxon>
        <taxon>Pyramimonadales</taxon>
        <taxon>Pyramimonadaceae</taxon>
        <taxon>Cymbomonas</taxon>
    </lineage>
</organism>
<feature type="domain" description="EF-hand" evidence="3">
    <location>
        <begin position="73"/>
        <end position="108"/>
    </location>
</feature>
<dbReference type="EMBL" id="LGRX02033526">
    <property type="protein sequence ID" value="KAK3240878.1"/>
    <property type="molecule type" value="Genomic_DNA"/>
</dbReference>
<dbReference type="AlphaFoldDB" id="A0AAE0EU10"/>
<comment type="caution">
    <text evidence="4">The sequence shown here is derived from an EMBL/GenBank/DDBJ whole genome shotgun (WGS) entry which is preliminary data.</text>
</comment>
<keyword evidence="1" id="KW-0106">Calcium</keyword>
<keyword evidence="5" id="KW-1185">Reference proteome</keyword>
<dbReference type="Pfam" id="PF13499">
    <property type="entry name" value="EF-hand_7"/>
    <property type="match status" value="1"/>
</dbReference>